<dbReference type="Gene3D" id="3.40.50.720">
    <property type="entry name" value="NAD(P)-binding Rossmann-like Domain"/>
    <property type="match status" value="2"/>
</dbReference>
<dbReference type="Pfam" id="PF13727">
    <property type="entry name" value="CoA_binding_3"/>
    <property type="match status" value="1"/>
</dbReference>
<proteinExistence type="inferred from homology"/>
<evidence type="ECO:0000313" key="4">
    <source>
        <dbReference type="EMBL" id="MBC5780189.1"/>
    </source>
</evidence>
<feature type="domain" description="Polysaccharide biosynthesis protein CapD-like" evidence="3">
    <location>
        <begin position="299"/>
        <end position="452"/>
    </location>
</feature>
<dbReference type="PANTHER" id="PTHR43318">
    <property type="entry name" value="UDP-N-ACETYLGLUCOSAMINE 4,6-DEHYDRATASE"/>
    <property type="match status" value="1"/>
</dbReference>
<evidence type="ECO:0000256" key="1">
    <source>
        <dbReference type="ARBA" id="ARBA00007430"/>
    </source>
</evidence>
<dbReference type="InterPro" id="IPR003869">
    <property type="entry name" value="Polysac_CapD-like"/>
</dbReference>
<sequence>MNQKKNCKRRKLEHWQVISLYLVIYDVIAVNAAYFLGLWFRFDCTYSAIPGEYLSAYLKFTPWYTVFSVFVFWMLRLYNSVWRFASYSELIRVGISTVITFLFQAVGITLVIQQMPMSYYLFGTIIQFCLIVGIRFSYRFVLLERTRRQKEEEGPLHRIMLIGAGQAGQIILRDIERAKEPKGKVCCIIDDNPNKWGRYMESVPIVGGRDEILVNAKKYKIDQILLAIPSASAAEKRDILNICKETKCEMKILPGVYQFVTGEVSLSKMKDVAVEDLLGRDPIKVNMEEIFRYISGKTILVTGGGGSIGSELCRQIAAHAPKRLVIFDVYENNAYDIEQELRSKYPNLDLVVLIGSVRDTRKINDVFETYKPDIVYHAAAHKHVPLMETSPCEAIKNNVMGTYKTAHAALKNKCQRFVLISTDKAVNPTNIMGASKRLCEMVIQTMDKISRTGREDLLPLLGSHYEDSEEALKEVAVTREFPEEKRERKLKTEFVAVRFGNVLGSNGSVIPLFKKQIAKGGPVTVTHPDIIRYFMTIPEAVSLVLQAGTYAKGGEIFVLDMGAPVKIDTLARNLIKMSGMTPDVDIKVEYTGLRPGEKLYEEKLMAEEGLTKTENELIHIGKPIPFDTEVFLKQLEELAVVAYGNEPGIRRYVEEIVPTYHAAEEDLRLHGETYKKLFNKATENNH</sequence>
<dbReference type="SUPFAM" id="SSF51735">
    <property type="entry name" value="NAD(P)-binding Rossmann-fold domains"/>
    <property type="match status" value="2"/>
</dbReference>
<dbReference type="RefSeq" id="WP_186995150.1">
    <property type="nucleotide sequence ID" value="NZ_JACOQG010000018.1"/>
</dbReference>
<evidence type="ECO:0000256" key="2">
    <source>
        <dbReference type="SAM" id="Phobius"/>
    </source>
</evidence>
<keyword evidence="2" id="KW-1133">Transmembrane helix</keyword>
<evidence type="ECO:0000259" key="3">
    <source>
        <dbReference type="Pfam" id="PF02719"/>
    </source>
</evidence>
<organism evidence="4 5">
    <name type="scientific">Blautia difficilis</name>
    <dbReference type="NCBI Taxonomy" id="2763027"/>
    <lineage>
        <taxon>Bacteria</taxon>
        <taxon>Bacillati</taxon>
        <taxon>Bacillota</taxon>
        <taxon>Clostridia</taxon>
        <taxon>Lachnospirales</taxon>
        <taxon>Lachnospiraceae</taxon>
        <taxon>Blautia</taxon>
    </lineage>
</organism>
<keyword evidence="5" id="KW-1185">Reference proteome</keyword>
<feature type="domain" description="Polysaccharide biosynthesis protein CapD-like" evidence="3">
    <location>
        <begin position="485"/>
        <end position="620"/>
    </location>
</feature>
<feature type="transmembrane region" description="Helical" evidence="2">
    <location>
        <begin position="60"/>
        <end position="78"/>
    </location>
</feature>
<dbReference type="CDD" id="cd05237">
    <property type="entry name" value="UDP_invert_4-6DH_SDR_e"/>
    <property type="match status" value="1"/>
</dbReference>
<dbReference type="Proteomes" id="UP000649826">
    <property type="component" value="Unassembled WGS sequence"/>
</dbReference>
<feature type="transmembrane region" description="Helical" evidence="2">
    <location>
        <begin position="20"/>
        <end position="40"/>
    </location>
</feature>
<keyword evidence="2" id="KW-0472">Membrane</keyword>
<name>A0ABR7IJL4_9FIRM</name>
<dbReference type="EMBL" id="JACOQG010000018">
    <property type="protein sequence ID" value="MBC5780189.1"/>
    <property type="molecule type" value="Genomic_DNA"/>
</dbReference>
<comment type="similarity">
    <text evidence="1">Belongs to the polysaccharide synthase family.</text>
</comment>
<reference evidence="4 5" key="1">
    <citation type="submission" date="2020-08" db="EMBL/GenBank/DDBJ databases">
        <title>Genome public.</title>
        <authorList>
            <person name="Liu C."/>
            <person name="Sun Q."/>
        </authorList>
    </citation>
    <scope>NUCLEOTIDE SEQUENCE [LARGE SCALE GENOMIC DNA]</scope>
    <source>
        <strain evidence="4 5">M29</strain>
    </source>
</reference>
<feature type="transmembrane region" description="Helical" evidence="2">
    <location>
        <begin position="118"/>
        <end position="138"/>
    </location>
</feature>
<keyword evidence="2" id="KW-0812">Transmembrane</keyword>
<evidence type="ECO:0000313" key="5">
    <source>
        <dbReference type="Proteomes" id="UP000649826"/>
    </source>
</evidence>
<feature type="transmembrane region" description="Helical" evidence="2">
    <location>
        <begin position="90"/>
        <end position="112"/>
    </location>
</feature>
<dbReference type="InterPro" id="IPR051203">
    <property type="entry name" value="Polysaccharide_Synthase-Rel"/>
</dbReference>
<dbReference type="PANTHER" id="PTHR43318:SF1">
    <property type="entry name" value="POLYSACCHARIDE BIOSYNTHESIS PROTEIN EPSC-RELATED"/>
    <property type="match status" value="1"/>
</dbReference>
<accession>A0ABR7IJL4</accession>
<dbReference type="SUPFAM" id="SSF53335">
    <property type="entry name" value="S-adenosyl-L-methionine-dependent methyltransferases"/>
    <property type="match status" value="1"/>
</dbReference>
<gene>
    <name evidence="4" type="ORF">H8Z82_11115</name>
</gene>
<dbReference type="Pfam" id="PF02719">
    <property type="entry name" value="Polysacc_synt_2"/>
    <property type="match status" value="2"/>
</dbReference>
<dbReference type="InterPro" id="IPR029063">
    <property type="entry name" value="SAM-dependent_MTases_sf"/>
</dbReference>
<protein>
    <submittedName>
        <fullName evidence="4">Polysaccharide biosynthesis protein</fullName>
    </submittedName>
</protein>
<comment type="caution">
    <text evidence="4">The sequence shown here is derived from an EMBL/GenBank/DDBJ whole genome shotgun (WGS) entry which is preliminary data.</text>
</comment>
<dbReference type="InterPro" id="IPR036291">
    <property type="entry name" value="NAD(P)-bd_dom_sf"/>
</dbReference>